<dbReference type="InterPro" id="IPR029071">
    <property type="entry name" value="Ubiquitin-like_domsf"/>
</dbReference>
<keyword evidence="1" id="KW-0175">Coiled coil</keyword>
<sequence>MDNQLPLWDIASTMGHGQEEYLVDFQDPGSQLDPFLGLDLAPQALYLPTGPEASFQDLGPINPDSSIPANNQQGAATDFLTSGIFAAAQGNFTPGALHDDNGFGGASEFVGNAITSAVSVGPTGHAQNPLDHSCHPASGTVGPAGSSLVSAGHSGSSTPAVSAAPIQDPWGRKKRTKGWARPDQPDRLIPPPCEEPTSVLVKWKASAKEIGGINPDWTVAQLKQHFALRTDLGAPPPENQTLRLEDSVAAPGFESARPLKDVDVLKEVGIVQDGPVCVVWLDRTMGSGVVLPPTPTLTPAPAPTGAPTAFELPMMQHQLLPSSDGNQNFIRKRQHQQHQRQVELRRQQQLKRQILKSRQRLQNQDQLQVLPHQLVFSEQPIEQPVLPNGFMMMPGQLRGGGPGAGAVESVGVEPPNPATTATPTFPRVPHWLSPLGETPVVNGQEGRLQAFQDGVNVDEREKWKQMKEKERQLEEREQRLKEGEQQLQEREQQLKQLQQQEMQQLVVQQQLQEQLKQQQIYQQQLVLQQQLQELEQLKQRQIYQQQLSMASAAGIHTEAWRG</sequence>
<reference evidence="3" key="2">
    <citation type="submission" date="2023-06" db="EMBL/GenBank/DDBJ databases">
        <authorList>
            <consortium name="Lawrence Berkeley National Laboratory"/>
            <person name="Mondo S.J."/>
            <person name="Hensen N."/>
            <person name="Bonometti L."/>
            <person name="Westerberg I."/>
            <person name="Brannstrom I.O."/>
            <person name="Guillou S."/>
            <person name="Cros-Aarteil S."/>
            <person name="Calhoun S."/>
            <person name="Haridas S."/>
            <person name="Kuo A."/>
            <person name="Pangilinan J."/>
            <person name="Riley R."/>
            <person name="Labutti K."/>
            <person name="Andreopoulos B."/>
            <person name="Lipzen A."/>
            <person name="Chen C."/>
            <person name="Yanf M."/>
            <person name="Daum C."/>
            <person name="Ng V."/>
            <person name="Clum A."/>
            <person name="Steindorff A."/>
            <person name="Ohm R."/>
            <person name="Martin F."/>
            <person name="Silar P."/>
            <person name="Natvig D."/>
            <person name="Lalanne C."/>
            <person name="Gautier V."/>
            <person name="Ament-Velasquez S.L."/>
            <person name="Kruys A."/>
            <person name="Hutchinson M.I."/>
            <person name="Powell A.J."/>
            <person name="Barry K."/>
            <person name="Miller A.N."/>
            <person name="Grigoriev I.V."/>
            <person name="Debuchy R."/>
            <person name="Gladieux P."/>
            <person name="Thoren M.H."/>
            <person name="Johannesson H."/>
        </authorList>
    </citation>
    <scope>NUCLEOTIDE SEQUENCE</scope>
    <source>
        <strain evidence="3">CBS 626.80</strain>
    </source>
</reference>
<feature type="region of interest" description="Disordered" evidence="2">
    <location>
        <begin position="135"/>
        <end position="193"/>
    </location>
</feature>
<dbReference type="SUPFAM" id="SSF54236">
    <property type="entry name" value="Ubiquitin-like"/>
    <property type="match status" value="1"/>
</dbReference>
<feature type="compositionally biased region" description="Low complexity" evidence="2">
    <location>
        <begin position="145"/>
        <end position="157"/>
    </location>
</feature>
<organism evidence="3 4">
    <name type="scientific">Pseudoneurospora amorphoporcata</name>
    <dbReference type="NCBI Taxonomy" id="241081"/>
    <lineage>
        <taxon>Eukaryota</taxon>
        <taxon>Fungi</taxon>
        <taxon>Dikarya</taxon>
        <taxon>Ascomycota</taxon>
        <taxon>Pezizomycotina</taxon>
        <taxon>Sordariomycetes</taxon>
        <taxon>Sordariomycetidae</taxon>
        <taxon>Sordariales</taxon>
        <taxon>Sordariaceae</taxon>
        <taxon>Pseudoneurospora</taxon>
    </lineage>
</organism>
<evidence type="ECO:0000313" key="3">
    <source>
        <dbReference type="EMBL" id="KAK3949403.1"/>
    </source>
</evidence>
<name>A0AAN6NSG1_9PEZI</name>
<evidence type="ECO:0000256" key="1">
    <source>
        <dbReference type="SAM" id="Coils"/>
    </source>
</evidence>
<evidence type="ECO:0000313" key="4">
    <source>
        <dbReference type="Proteomes" id="UP001303222"/>
    </source>
</evidence>
<gene>
    <name evidence="3" type="ORF">QBC32DRAFT_316858</name>
</gene>
<dbReference type="Proteomes" id="UP001303222">
    <property type="component" value="Unassembled WGS sequence"/>
</dbReference>
<dbReference type="EMBL" id="MU859216">
    <property type="protein sequence ID" value="KAK3949403.1"/>
    <property type="molecule type" value="Genomic_DNA"/>
</dbReference>
<reference evidence="3" key="1">
    <citation type="journal article" date="2023" name="Mol. Phylogenet. Evol.">
        <title>Genome-scale phylogeny and comparative genomics of the fungal order Sordariales.</title>
        <authorList>
            <person name="Hensen N."/>
            <person name="Bonometti L."/>
            <person name="Westerberg I."/>
            <person name="Brannstrom I.O."/>
            <person name="Guillou S."/>
            <person name="Cros-Aarteil S."/>
            <person name="Calhoun S."/>
            <person name="Haridas S."/>
            <person name="Kuo A."/>
            <person name="Mondo S."/>
            <person name="Pangilinan J."/>
            <person name="Riley R."/>
            <person name="LaButti K."/>
            <person name="Andreopoulos B."/>
            <person name="Lipzen A."/>
            <person name="Chen C."/>
            <person name="Yan M."/>
            <person name="Daum C."/>
            <person name="Ng V."/>
            <person name="Clum A."/>
            <person name="Steindorff A."/>
            <person name="Ohm R.A."/>
            <person name="Martin F."/>
            <person name="Silar P."/>
            <person name="Natvig D.O."/>
            <person name="Lalanne C."/>
            <person name="Gautier V."/>
            <person name="Ament-Velasquez S.L."/>
            <person name="Kruys A."/>
            <person name="Hutchinson M.I."/>
            <person name="Powell A.J."/>
            <person name="Barry K."/>
            <person name="Miller A.N."/>
            <person name="Grigoriev I.V."/>
            <person name="Debuchy R."/>
            <person name="Gladieux P."/>
            <person name="Hiltunen Thoren M."/>
            <person name="Johannesson H."/>
        </authorList>
    </citation>
    <scope>NUCLEOTIDE SEQUENCE</scope>
    <source>
        <strain evidence="3">CBS 626.80</strain>
    </source>
</reference>
<proteinExistence type="predicted"/>
<keyword evidence="4" id="KW-1185">Reference proteome</keyword>
<protein>
    <submittedName>
        <fullName evidence="3">Uncharacterized protein</fullName>
    </submittedName>
</protein>
<evidence type="ECO:0000256" key="2">
    <source>
        <dbReference type="SAM" id="MobiDB-lite"/>
    </source>
</evidence>
<accession>A0AAN6NSG1</accession>
<dbReference type="AlphaFoldDB" id="A0AAN6NSG1"/>
<comment type="caution">
    <text evidence="3">The sequence shown here is derived from an EMBL/GenBank/DDBJ whole genome shotgun (WGS) entry which is preliminary data.</text>
</comment>
<feature type="coiled-coil region" evidence="1">
    <location>
        <begin position="456"/>
        <end position="540"/>
    </location>
</feature>